<evidence type="ECO:0000313" key="1">
    <source>
        <dbReference type="EMBL" id="KAF3800124.1"/>
    </source>
</evidence>
<dbReference type="RefSeq" id="XP_045259284.1">
    <property type="nucleotide sequence ID" value="XM_045415286.1"/>
</dbReference>
<keyword evidence="2" id="KW-1185">Reference proteome</keyword>
<sequence length="106" mass="12114">GDFGSQCVTYNGDIPQDKSWSNNWKHFFPKSLRHLANLREDKVGRRAELEQLLHAIFERVIPRLLRPLETAGWTLKTLLVHGYLWYGNASIDGDTGKGLVYNPASF</sequence>
<dbReference type="Pfam" id="PF03881">
    <property type="entry name" value="Fructosamin_kin"/>
    <property type="match status" value="1"/>
</dbReference>
<dbReference type="EMBL" id="WVTB01000079">
    <property type="protein sequence ID" value="KAF3800124.1"/>
    <property type="molecule type" value="Genomic_DNA"/>
</dbReference>
<dbReference type="PANTHER" id="PTHR12149:SF8">
    <property type="entry name" value="PROTEIN-RIBULOSAMINE 3-KINASE"/>
    <property type="match status" value="1"/>
</dbReference>
<dbReference type="Proteomes" id="UP000613401">
    <property type="component" value="Unassembled WGS sequence"/>
</dbReference>
<accession>A0A8H4C9Z4</accession>
<dbReference type="InterPro" id="IPR016477">
    <property type="entry name" value="Fructo-/Ketosamine-3-kinase"/>
</dbReference>
<organism evidence="1 2">
    <name type="scientific">Colletotrichum gloeosporioides</name>
    <name type="common">Anthracnose fungus</name>
    <name type="synonym">Glomerella cingulata</name>
    <dbReference type="NCBI Taxonomy" id="474922"/>
    <lineage>
        <taxon>Eukaryota</taxon>
        <taxon>Fungi</taxon>
        <taxon>Dikarya</taxon>
        <taxon>Ascomycota</taxon>
        <taxon>Pezizomycotina</taxon>
        <taxon>Sordariomycetes</taxon>
        <taxon>Hypocreomycetidae</taxon>
        <taxon>Glomerellales</taxon>
        <taxon>Glomerellaceae</taxon>
        <taxon>Colletotrichum</taxon>
        <taxon>Colletotrichum gloeosporioides species complex</taxon>
    </lineage>
</organism>
<evidence type="ECO:0000313" key="2">
    <source>
        <dbReference type="Proteomes" id="UP000613401"/>
    </source>
</evidence>
<dbReference type="PANTHER" id="PTHR12149">
    <property type="entry name" value="FRUCTOSAMINE 3 KINASE-RELATED PROTEIN"/>
    <property type="match status" value="1"/>
</dbReference>
<proteinExistence type="predicted"/>
<dbReference type="Gene3D" id="3.90.1200.10">
    <property type="match status" value="1"/>
</dbReference>
<reference evidence="1" key="2">
    <citation type="submission" date="2020-03" db="EMBL/GenBank/DDBJ databases">
        <authorList>
            <person name="Fu F.-F."/>
            <person name="Chen J."/>
        </authorList>
    </citation>
    <scope>NUCLEOTIDE SEQUENCE</scope>
    <source>
        <strain evidence="1">Lc1</strain>
    </source>
</reference>
<gene>
    <name evidence="1" type="ORF">GCG54_00015503</name>
</gene>
<reference evidence="1" key="1">
    <citation type="journal article" date="2020" name="Phytopathology">
        <title>Genome sequence and comparative analysis of Colletotrichum gloeosporioides isolated from Liriodendron leaves.</title>
        <authorList>
            <person name="Fu F.F."/>
            <person name="Hao Z."/>
            <person name="Wang P."/>
            <person name="Lu Y."/>
            <person name="Xue L.J."/>
            <person name="Wei G."/>
            <person name="Tian Y."/>
            <person name="Baishi H."/>
            <person name="Xu H."/>
            <person name="Shi J."/>
            <person name="Cheng T."/>
            <person name="Wang G."/>
            <person name="Yi Y."/>
            <person name="Chen J."/>
        </authorList>
    </citation>
    <scope>NUCLEOTIDE SEQUENCE</scope>
    <source>
        <strain evidence="1">Lc1</strain>
    </source>
</reference>
<dbReference type="AlphaFoldDB" id="A0A8H4C9Z4"/>
<feature type="non-terminal residue" evidence="1">
    <location>
        <position position="1"/>
    </location>
</feature>
<name>A0A8H4C9Z4_COLGL</name>
<comment type="caution">
    <text evidence="1">The sequence shown here is derived from an EMBL/GenBank/DDBJ whole genome shotgun (WGS) entry which is preliminary data.</text>
</comment>
<dbReference type="GeneID" id="69022606"/>
<protein>
    <submittedName>
        <fullName evidence="1">Uncharacterized protein</fullName>
    </submittedName>
</protein>